<evidence type="ECO:0000256" key="1">
    <source>
        <dbReference type="SAM" id="Phobius"/>
    </source>
</evidence>
<dbReference type="Proteomes" id="UP000294292">
    <property type="component" value="Chromosome"/>
</dbReference>
<accession>A0A4P7A1G7</accession>
<dbReference type="RefSeq" id="WP_134210822.1">
    <property type="nucleotide sequence ID" value="NZ_CP038015.1"/>
</dbReference>
<gene>
    <name evidence="3" type="ORF">E2636_14405</name>
</gene>
<dbReference type="InterPro" id="IPR009597">
    <property type="entry name" value="DUF1206"/>
</dbReference>
<evidence type="ECO:0000259" key="2">
    <source>
        <dbReference type="Pfam" id="PF06724"/>
    </source>
</evidence>
<sequence>MSTPSKAQAVDKIREAKPWVRRFGRFGSMSKGIVYGMIGVLAALAAVGPGGETTGTGGALQSIAEMPFGEVVLWIIGIGLIGSILWDFIKALKDPENEGKDAKGIIRRTGFFISAIIYANLAFGAIKLASHTGKAGGDDTEKILSGKLMEQPYGVWLIGLLGVIIIGYGLTEFFNGAKEKFMRKFITTDMNATERKVARISGKVGLMARGLVLNMVGFFFIQTAYSHNPEQSEGLGGALSELANQPYGQYLLIIVSLGFILFGIYQIILGRYQYMNFGHKGK</sequence>
<dbReference type="KEGG" id="panc:E2636_14405"/>
<keyword evidence="1" id="KW-1133">Transmembrane helix</keyword>
<feature type="transmembrane region" description="Helical" evidence="1">
    <location>
        <begin position="247"/>
        <end position="268"/>
    </location>
</feature>
<dbReference type="AlphaFoldDB" id="A0A4P7A1G7"/>
<organism evidence="3 4">
    <name type="scientific">Paenisporosarcina antarctica</name>
    <dbReference type="NCBI Taxonomy" id="417367"/>
    <lineage>
        <taxon>Bacteria</taxon>
        <taxon>Bacillati</taxon>
        <taxon>Bacillota</taxon>
        <taxon>Bacilli</taxon>
        <taxon>Bacillales</taxon>
        <taxon>Caryophanaceae</taxon>
        <taxon>Paenisporosarcina</taxon>
    </lineage>
</organism>
<dbReference type="OrthoDB" id="5702018at2"/>
<reference evidence="3 4" key="1">
    <citation type="submission" date="2019-03" db="EMBL/GenBank/DDBJ databases">
        <title>Complete genome sequence of Paenisporosarcina antarctica CGMCC 1.6503T.</title>
        <authorList>
            <person name="Rong J.-C."/>
            <person name="Chi N.-Y."/>
            <person name="Zhang Q.-F."/>
        </authorList>
    </citation>
    <scope>NUCLEOTIDE SEQUENCE [LARGE SCALE GENOMIC DNA]</scope>
    <source>
        <strain evidence="3 4">CGMCC 1.6503</strain>
    </source>
</reference>
<feature type="transmembrane region" description="Helical" evidence="1">
    <location>
        <begin position="32"/>
        <end position="51"/>
    </location>
</feature>
<feature type="transmembrane region" description="Helical" evidence="1">
    <location>
        <begin position="71"/>
        <end position="89"/>
    </location>
</feature>
<protein>
    <submittedName>
        <fullName evidence="3">DUF1206 domain-containing protein</fullName>
    </submittedName>
</protein>
<evidence type="ECO:0000313" key="4">
    <source>
        <dbReference type="Proteomes" id="UP000294292"/>
    </source>
</evidence>
<feature type="domain" description="DUF1206" evidence="2">
    <location>
        <begin position="26"/>
        <end position="93"/>
    </location>
</feature>
<dbReference type="Pfam" id="PF06724">
    <property type="entry name" value="DUF1206"/>
    <property type="match status" value="3"/>
</dbReference>
<proteinExistence type="predicted"/>
<feature type="transmembrane region" description="Helical" evidence="1">
    <location>
        <begin position="153"/>
        <end position="174"/>
    </location>
</feature>
<feature type="transmembrane region" description="Helical" evidence="1">
    <location>
        <begin position="206"/>
        <end position="227"/>
    </location>
</feature>
<name>A0A4P7A1G7_9BACL</name>
<feature type="domain" description="DUF1206" evidence="2">
    <location>
        <begin position="204"/>
        <end position="272"/>
    </location>
</feature>
<keyword evidence="4" id="KW-1185">Reference proteome</keyword>
<keyword evidence="1" id="KW-0812">Transmembrane</keyword>
<dbReference type="EMBL" id="CP038015">
    <property type="protein sequence ID" value="QBP42269.1"/>
    <property type="molecule type" value="Genomic_DNA"/>
</dbReference>
<feature type="domain" description="DUF1206" evidence="2">
    <location>
        <begin position="110"/>
        <end position="178"/>
    </location>
</feature>
<feature type="transmembrane region" description="Helical" evidence="1">
    <location>
        <begin position="110"/>
        <end position="133"/>
    </location>
</feature>
<evidence type="ECO:0000313" key="3">
    <source>
        <dbReference type="EMBL" id="QBP42269.1"/>
    </source>
</evidence>
<keyword evidence="1" id="KW-0472">Membrane</keyword>